<feature type="domain" description="Prephenate dehydratase" evidence="20">
    <location>
        <begin position="88"/>
        <end position="263"/>
    </location>
</feature>
<dbReference type="Gene3D" id="1.20.59.10">
    <property type="entry name" value="Chorismate mutase"/>
    <property type="match status" value="1"/>
</dbReference>
<dbReference type="Gene3D" id="3.40.190.10">
    <property type="entry name" value="Periplasmic binding protein-like II"/>
    <property type="match status" value="2"/>
</dbReference>
<dbReference type="SUPFAM" id="SSF53850">
    <property type="entry name" value="Periplasmic binding protein-like II"/>
    <property type="match status" value="1"/>
</dbReference>
<dbReference type="Pfam" id="PF01817">
    <property type="entry name" value="CM_2"/>
    <property type="match status" value="1"/>
</dbReference>
<comment type="function">
    <text evidence="2">Catalyzes the Claisen rearrangement of chorismate to prephenate and the decarboxylation/dehydration of prephenate to phenylpyruvate.</text>
</comment>
<dbReference type="InterPro" id="IPR002912">
    <property type="entry name" value="ACT_dom"/>
</dbReference>
<dbReference type="InterPro" id="IPR008242">
    <property type="entry name" value="Chor_mutase/pphenate_deHydtase"/>
</dbReference>
<dbReference type="FunFam" id="3.40.190.10:FF:000029">
    <property type="entry name" value="Chorismate mutase/Prephenate dehydratase"/>
    <property type="match status" value="1"/>
</dbReference>
<evidence type="ECO:0000313" key="23">
    <source>
        <dbReference type="Proteomes" id="UP000178526"/>
    </source>
</evidence>
<dbReference type="InterPro" id="IPR002701">
    <property type="entry name" value="CM_II_prokaryot"/>
</dbReference>
<evidence type="ECO:0000256" key="4">
    <source>
        <dbReference type="ARBA" id="ARBA00004741"/>
    </source>
</evidence>
<sequence length="357" mass="40425">MSEIRNYRKKVDEIDEKILDLLSQRANLAIKIGDIKRKNSKKIHSPKREKEIYEKLFLKNKGPLGNESIKYIYREIISASLALEEPIKISFLGPEASFTHLACIQQFGLSLKYHSADSIKDVFDDVEKELVKYGVVPVENSTEGAINLTLDMFLESDLKICGEILLPINHNLLNKTGNIKDVKQVVSHPQSIAQCREWLEKHLNGIPLTEVSSNSRAAIMASENKSMAAIASSMAAVLYGLKIIKRNIEDNVNNFTRFLIIGKNSSERTGDDKTSLIFSVKDKAGVLHEVLRPFAENKINLTKIESRPLKKKAWKYIFYLDLLGHLEDLEVKKAIKSLKSKCIFLKILGSYPRAKQN</sequence>
<dbReference type="NCBIfam" id="NF008865">
    <property type="entry name" value="PRK11898.1"/>
    <property type="match status" value="1"/>
</dbReference>
<accession>A0A1F7RF22</accession>
<proteinExistence type="predicted"/>
<keyword evidence="11" id="KW-0584">Phenylalanine biosynthesis</keyword>
<organism evidence="22 23">
    <name type="scientific">Candidatus Schekmanbacteria bacterium GWA2_38_11</name>
    <dbReference type="NCBI Taxonomy" id="1817876"/>
    <lineage>
        <taxon>Bacteria</taxon>
        <taxon>Candidatus Schekmaniibacteriota</taxon>
    </lineage>
</organism>
<dbReference type="Gene3D" id="3.30.70.260">
    <property type="match status" value="1"/>
</dbReference>
<comment type="pathway">
    <text evidence="4">Amino-acid biosynthesis; L-phenylalanine biosynthesis; phenylpyruvate from prephenate: step 1/1.</text>
</comment>
<keyword evidence="10" id="KW-0057">Aromatic amino acid biosynthesis</keyword>
<dbReference type="PROSITE" id="PS51168">
    <property type="entry name" value="CHORISMATE_MUT_2"/>
    <property type="match status" value="1"/>
</dbReference>
<evidence type="ECO:0000259" key="19">
    <source>
        <dbReference type="PROSITE" id="PS51168"/>
    </source>
</evidence>
<dbReference type="UniPathway" id="UPA00120">
    <property type="reaction ID" value="UER00203"/>
</dbReference>
<dbReference type="InterPro" id="IPR001086">
    <property type="entry name" value="Preph_deHydtase"/>
</dbReference>
<dbReference type="PROSITE" id="PS51171">
    <property type="entry name" value="PREPHENATE_DEHYDR_3"/>
    <property type="match status" value="1"/>
</dbReference>
<evidence type="ECO:0000256" key="1">
    <source>
        <dbReference type="ARBA" id="ARBA00000824"/>
    </source>
</evidence>
<evidence type="ECO:0000256" key="9">
    <source>
        <dbReference type="ARBA" id="ARBA00022605"/>
    </source>
</evidence>
<dbReference type="EC" id="4.2.1.51" evidence="6"/>
<dbReference type="InterPro" id="IPR018528">
    <property type="entry name" value="Preph_deHydtase_CS"/>
</dbReference>
<comment type="catalytic activity">
    <reaction evidence="17">
        <text>prephenate + H(+) = 3-phenylpyruvate + CO2 + H2O</text>
        <dbReference type="Rhea" id="RHEA:21648"/>
        <dbReference type="ChEBI" id="CHEBI:15377"/>
        <dbReference type="ChEBI" id="CHEBI:15378"/>
        <dbReference type="ChEBI" id="CHEBI:16526"/>
        <dbReference type="ChEBI" id="CHEBI:18005"/>
        <dbReference type="ChEBI" id="CHEBI:29934"/>
        <dbReference type="EC" id="4.2.1.51"/>
    </reaction>
</comment>
<feature type="site" description="Essential for prephenate dehydratase activity" evidence="18">
    <location>
        <position position="256"/>
    </location>
</feature>
<gene>
    <name evidence="22" type="ORF">A2042_02835</name>
</gene>
<evidence type="ECO:0000313" key="22">
    <source>
        <dbReference type="EMBL" id="OGL40143.1"/>
    </source>
</evidence>
<dbReference type="SUPFAM" id="SSF48600">
    <property type="entry name" value="Chorismate mutase II"/>
    <property type="match status" value="1"/>
</dbReference>
<dbReference type="GO" id="GO:0004664">
    <property type="term" value="F:prephenate dehydratase activity"/>
    <property type="evidence" value="ECO:0007669"/>
    <property type="project" value="UniProtKB-EC"/>
</dbReference>
<keyword evidence="13" id="KW-0456">Lyase</keyword>
<dbReference type="CDD" id="cd04905">
    <property type="entry name" value="ACT_CM-PDT"/>
    <property type="match status" value="1"/>
</dbReference>
<comment type="catalytic activity">
    <reaction evidence="1">
        <text>chorismate = prephenate</text>
        <dbReference type="Rhea" id="RHEA:13897"/>
        <dbReference type="ChEBI" id="CHEBI:29748"/>
        <dbReference type="ChEBI" id="CHEBI:29934"/>
        <dbReference type="EC" id="5.4.99.5"/>
    </reaction>
</comment>
<dbReference type="GO" id="GO:0004106">
    <property type="term" value="F:chorismate mutase activity"/>
    <property type="evidence" value="ECO:0007669"/>
    <property type="project" value="UniProtKB-EC"/>
</dbReference>
<evidence type="ECO:0000256" key="12">
    <source>
        <dbReference type="ARBA" id="ARBA00023235"/>
    </source>
</evidence>
<dbReference type="PROSITE" id="PS51671">
    <property type="entry name" value="ACT"/>
    <property type="match status" value="1"/>
</dbReference>
<evidence type="ECO:0000256" key="18">
    <source>
        <dbReference type="PIRSR" id="PIRSR001500-2"/>
    </source>
</evidence>
<dbReference type="InterPro" id="IPR045865">
    <property type="entry name" value="ACT-like_dom_sf"/>
</dbReference>
<dbReference type="InterPro" id="IPR036263">
    <property type="entry name" value="Chorismate_II_sf"/>
</dbReference>
<dbReference type="SMART" id="SM00830">
    <property type="entry name" value="CM_2"/>
    <property type="match status" value="1"/>
</dbReference>
<comment type="pathway">
    <text evidence="5">Metabolic intermediate biosynthesis; prephenate biosynthesis; prephenate from chorismate: step 1/1.</text>
</comment>
<dbReference type="Proteomes" id="UP000178526">
    <property type="component" value="Unassembled WGS sequence"/>
</dbReference>
<feature type="domain" description="ACT" evidence="21">
    <location>
        <begin position="275"/>
        <end position="352"/>
    </location>
</feature>
<reference evidence="22 23" key="1">
    <citation type="journal article" date="2016" name="Nat. Commun.">
        <title>Thousands of microbial genomes shed light on interconnected biogeochemical processes in an aquifer system.</title>
        <authorList>
            <person name="Anantharaman K."/>
            <person name="Brown C.T."/>
            <person name="Hug L.A."/>
            <person name="Sharon I."/>
            <person name="Castelle C.J."/>
            <person name="Probst A.J."/>
            <person name="Thomas B.C."/>
            <person name="Singh A."/>
            <person name="Wilkins M.J."/>
            <person name="Karaoz U."/>
            <person name="Brodie E.L."/>
            <person name="Williams K.H."/>
            <person name="Hubbard S.S."/>
            <person name="Banfield J.F."/>
        </authorList>
    </citation>
    <scope>NUCLEOTIDE SEQUENCE [LARGE SCALE GENOMIC DNA]</scope>
</reference>
<name>A0A1F7RF22_9BACT</name>
<comment type="caution">
    <text evidence="22">The sequence shown here is derived from an EMBL/GenBank/DDBJ whole genome shotgun (WGS) entry which is preliminary data.</text>
</comment>
<dbReference type="PIRSF" id="PIRSF001500">
    <property type="entry name" value="Chor_mut_pdt_Ppr"/>
    <property type="match status" value="1"/>
</dbReference>
<dbReference type="InterPro" id="IPR036979">
    <property type="entry name" value="CM_dom_sf"/>
</dbReference>
<evidence type="ECO:0000256" key="8">
    <source>
        <dbReference type="ARBA" id="ARBA00022490"/>
    </source>
</evidence>
<evidence type="ECO:0000256" key="10">
    <source>
        <dbReference type="ARBA" id="ARBA00023141"/>
    </source>
</evidence>
<evidence type="ECO:0000256" key="11">
    <source>
        <dbReference type="ARBA" id="ARBA00023222"/>
    </source>
</evidence>
<dbReference type="PROSITE" id="PS00858">
    <property type="entry name" value="PREPHENATE_DEHYDR_2"/>
    <property type="match status" value="1"/>
</dbReference>
<evidence type="ECO:0000256" key="15">
    <source>
        <dbReference type="ARBA" id="ARBA00031175"/>
    </source>
</evidence>
<feature type="domain" description="Chorismate mutase" evidence="19">
    <location>
        <begin position="1"/>
        <end position="88"/>
    </location>
</feature>
<comment type="subcellular location">
    <subcellularLocation>
        <location evidence="3">Cytoplasm</location>
    </subcellularLocation>
</comment>
<keyword evidence="9" id="KW-0028">Amino-acid biosynthesis</keyword>
<protein>
    <recommendedName>
        <fullName evidence="7">Bifunctional chorismate mutase/prephenate dehydratase</fullName>
        <ecNumber evidence="6">4.2.1.51</ecNumber>
    </recommendedName>
    <alternativeName>
        <fullName evidence="16">Chorismate mutase-prephenate dehydratase</fullName>
    </alternativeName>
    <alternativeName>
        <fullName evidence="15">p-protein</fullName>
    </alternativeName>
</protein>
<keyword evidence="14" id="KW-0511">Multifunctional enzyme</keyword>
<dbReference type="AlphaFoldDB" id="A0A1F7RF22"/>
<evidence type="ECO:0000256" key="7">
    <source>
        <dbReference type="ARBA" id="ARBA00014401"/>
    </source>
</evidence>
<evidence type="ECO:0000259" key="21">
    <source>
        <dbReference type="PROSITE" id="PS51671"/>
    </source>
</evidence>
<dbReference type="CDD" id="cd13630">
    <property type="entry name" value="PBP2_PDT_1"/>
    <property type="match status" value="1"/>
</dbReference>
<evidence type="ECO:0000256" key="5">
    <source>
        <dbReference type="ARBA" id="ARBA00004817"/>
    </source>
</evidence>
<dbReference type="EMBL" id="MGDB01000107">
    <property type="protein sequence ID" value="OGL40143.1"/>
    <property type="molecule type" value="Genomic_DNA"/>
</dbReference>
<dbReference type="FunFam" id="3.30.70.260:FF:000012">
    <property type="entry name" value="Prephenate dehydratase"/>
    <property type="match status" value="1"/>
</dbReference>
<dbReference type="FunFam" id="3.40.190.10:FF:000034">
    <property type="entry name" value="Chorismate mutase/prephenate dehydratase"/>
    <property type="match status" value="1"/>
</dbReference>
<evidence type="ECO:0000256" key="3">
    <source>
        <dbReference type="ARBA" id="ARBA00004496"/>
    </source>
</evidence>
<dbReference type="PANTHER" id="PTHR21022:SF19">
    <property type="entry name" value="PREPHENATE DEHYDRATASE-RELATED"/>
    <property type="match status" value="1"/>
</dbReference>
<dbReference type="Pfam" id="PF01842">
    <property type="entry name" value="ACT"/>
    <property type="match status" value="1"/>
</dbReference>
<dbReference type="GO" id="GO:0009094">
    <property type="term" value="P:L-phenylalanine biosynthetic process"/>
    <property type="evidence" value="ECO:0007669"/>
    <property type="project" value="UniProtKB-UniPathway"/>
</dbReference>
<dbReference type="PANTHER" id="PTHR21022">
    <property type="entry name" value="PREPHENATE DEHYDRATASE P PROTEIN"/>
    <property type="match status" value="1"/>
</dbReference>
<dbReference type="Pfam" id="PF00800">
    <property type="entry name" value="PDT"/>
    <property type="match status" value="1"/>
</dbReference>
<dbReference type="UniPathway" id="UPA00121">
    <property type="reaction ID" value="UER00345"/>
</dbReference>
<evidence type="ECO:0000256" key="6">
    <source>
        <dbReference type="ARBA" id="ARBA00013147"/>
    </source>
</evidence>
<evidence type="ECO:0000256" key="17">
    <source>
        <dbReference type="ARBA" id="ARBA00047848"/>
    </source>
</evidence>
<evidence type="ECO:0000256" key="13">
    <source>
        <dbReference type="ARBA" id="ARBA00023239"/>
    </source>
</evidence>
<keyword evidence="12" id="KW-0413">Isomerase</keyword>
<evidence type="ECO:0000259" key="20">
    <source>
        <dbReference type="PROSITE" id="PS51171"/>
    </source>
</evidence>
<dbReference type="GO" id="GO:0046417">
    <property type="term" value="P:chorismate metabolic process"/>
    <property type="evidence" value="ECO:0007669"/>
    <property type="project" value="InterPro"/>
</dbReference>
<evidence type="ECO:0000256" key="14">
    <source>
        <dbReference type="ARBA" id="ARBA00023268"/>
    </source>
</evidence>
<evidence type="ECO:0000256" key="16">
    <source>
        <dbReference type="ARBA" id="ARBA00031520"/>
    </source>
</evidence>
<dbReference type="SUPFAM" id="SSF55021">
    <property type="entry name" value="ACT-like"/>
    <property type="match status" value="1"/>
</dbReference>
<dbReference type="PROSITE" id="PS00857">
    <property type="entry name" value="PREPHENATE_DEHYDR_1"/>
    <property type="match status" value="1"/>
</dbReference>
<dbReference type="GO" id="GO:0005737">
    <property type="term" value="C:cytoplasm"/>
    <property type="evidence" value="ECO:0007669"/>
    <property type="project" value="UniProtKB-SubCell"/>
</dbReference>
<keyword evidence="8" id="KW-0963">Cytoplasm</keyword>
<evidence type="ECO:0000256" key="2">
    <source>
        <dbReference type="ARBA" id="ARBA00002364"/>
    </source>
</evidence>